<gene>
    <name evidence="2" type="ORF">DN069_11730</name>
</gene>
<feature type="region of interest" description="Disordered" evidence="1">
    <location>
        <begin position="231"/>
        <end position="255"/>
    </location>
</feature>
<dbReference type="AlphaFoldDB" id="A0A2X0KF15"/>
<organism evidence="2 3">
    <name type="scientific">Streptacidiphilus pinicola</name>
    <dbReference type="NCBI Taxonomy" id="2219663"/>
    <lineage>
        <taxon>Bacteria</taxon>
        <taxon>Bacillati</taxon>
        <taxon>Actinomycetota</taxon>
        <taxon>Actinomycetes</taxon>
        <taxon>Kitasatosporales</taxon>
        <taxon>Streptomycetaceae</taxon>
        <taxon>Streptacidiphilus</taxon>
    </lineage>
</organism>
<evidence type="ECO:0000313" key="3">
    <source>
        <dbReference type="Proteomes" id="UP000248889"/>
    </source>
</evidence>
<keyword evidence="3" id="KW-1185">Reference proteome</keyword>
<dbReference type="Proteomes" id="UP000248889">
    <property type="component" value="Unassembled WGS sequence"/>
</dbReference>
<protein>
    <submittedName>
        <fullName evidence="2">Uncharacterized protein</fullName>
    </submittedName>
</protein>
<dbReference type="OrthoDB" id="3293258at2"/>
<dbReference type="InterPro" id="IPR045929">
    <property type="entry name" value="DUF6348"/>
</dbReference>
<dbReference type="RefSeq" id="WP_111500871.1">
    <property type="nucleotide sequence ID" value="NZ_QKYN01000041.1"/>
</dbReference>
<dbReference type="Pfam" id="PF19875">
    <property type="entry name" value="DUF6348"/>
    <property type="match status" value="1"/>
</dbReference>
<dbReference type="EMBL" id="QKYN01000041">
    <property type="protein sequence ID" value="RAG85440.1"/>
    <property type="molecule type" value="Genomic_DNA"/>
</dbReference>
<evidence type="ECO:0000313" key="2">
    <source>
        <dbReference type="EMBL" id="RAG85440.1"/>
    </source>
</evidence>
<comment type="caution">
    <text evidence="2">The sequence shown here is derived from an EMBL/GenBank/DDBJ whole genome shotgun (WGS) entry which is preliminary data.</text>
</comment>
<sequence>MRAEQRLDVIRRSVVREMAALGRRFRVEEQVVRGPGSTAVAVREHRDPGSAPHLDLGYVLRLGDGEGPVVWDCVSGLGRTEEQRLENGVRMWRTTTAGAVVELLERRGVHGDVFPPGVPAGVPEWHSVQGPAAVFGFRSEPLSAWVEGNHLLPALAAEVLPHLGAHSLHGVRVFFGGREGDEVAEVRVDGEPAPAASAALRALGWPRGQHLAWARCFLLLTRDPDALRDAEAAPTATPSVPAPPAGARTRSQSPAPMALLRRLL</sequence>
<evidence type="ECO:0000256" key="1">
    <source>
        <dbReference type="SAM" id="MobiDB-lite"/>
    </source>
</evidence>
<name>A0A2X0KF15_9ACTN</name>
<proteinExistence type="predicted"/>
<reference evidence="2 3" key="1">
    <citation type="submission" date="2018-06" db="EMBL/GenBank/DDBJ databases">
        <title>Streptacidiphilus pinicola sp. nov., isolated from pine grove soil.</title>
        <authorList>
            <person name="Roh S.G."/>
            <person name="Park S."/>
            <person name="Kim M.-K."/>
            <person name="Yun B.-R."/>
            <person name="Park J."/>
            <person name="Kim M.J."/>
            <person name="Kim Y.S."/>
            <person name="Kim S.B."/>
        </authorList>
    </citation>
    <scope>NUCLEOTIDE SEQUENCE [LARGE SCALE GENOMIC DNA]</scope>
    <source>
        <strain evidence="2 3">MMS16-CNU450</strain>
    </source>
</reference>
<accession>A0A2X0KF15</accession>